<feature type="transmembrane region" description="Helical" evidence="6">
    <location>
        <begin position="86"/>
        <end position="106"/>
    </location>
</feature>
<organism evidence="8 9">
    <name type="scientific">Nematostella vectensis</name>
    <name type="common">Starlet sea anemone</name>
    <dbReference type="NCBI Taxonomy" id="45351"/>
    <lineage>
        <taxon>Eukaryota</taxon>
        <taxon>Metazoa</taxon>
        <taxon>Cnidaria</taxon>
        <taxon>Anthozoa</taxon>
        <taxon>Hexacorallia</taxon>
        <taxon>Actiniaria</taxon>
        <taxon>Edwardsiidae</taxon>
        <taxon>Nematostella</taxon>
    </lineage>
</organism>
<name>A7SIR0_NEMVE</name>
<dbReference type="InterPro" id="IPR040399">
    <property type="entry name" value="TMEM35A/B"/>
</dbReference>
<evidence type="ECO:0000256" key="7">
    <source>
        <dbReference type="SAM" id="SignalP"/>
    </source>
</evidence>
<dbReference type="HOGENOM" id="CLU_1798731_0_0_1"/>
<reference evidence="8 9" key="1">
    <citation type="journal article" date="2007" name="Science">
        <title>Sea anemone genome reveals ancestral eumetazoan gene repertoire and genomic organization.</title>
        <authorList>
            <person name="Putnam N.H."/>
            <person name="Srivastava M."/>
            <person name="Hellsten U."/>
            <person name="Dirks B."/>
            <person name="Chapman J."/>
            <person name="Salamov A."/>
            <person name="Terry A."/>
            <person name="Shapiro H."/>
            <person name="Lindquist E."/>
            <person name="Kapitonov V.V."/>
            <person name="Jurka J."/>
            <person name="Genikhovich G."/>
            <person name="Grigoriev I.V."/>
            <person name="Lucas S.M."/>
            <person name="Steele R.E."/>
            <person name="Finnerty J.R."/>
            <person name="Technau U."/>
            <person name="Martindale M.Q."/>
            <person name="Rokhsar D.S."/>
        </authorList>
    </citation>
    <scope>NUCLEOTIDE SEQUENCE [LARGE SCALE GENOMIC DNA]</scope>
    <source>
        <strain evidence="9">CH2 X CH6</strain>
    </source>
</reference>
<dbReference type="InParanoid" id="A7SIR0"/>
<dbReference type="OMA" id="GYLEVIC"/>
<feature type="signal peptide" evidence="7">
    <location>
        <begin position="1"/>
        <end position="19"/>
    </location>
</feature>
<feature type="chain" id="PRO_5002712086" description="Transmembrane protein 35A" evidence="7">
    <location>
        <begin position="20"/>
        <end position="144"/>
    </location>
</feature>
<evidence type="ECO:0000313" key="9">
    <source>
        <dbReference type="Proteomes" id="UP000001593"/>
    </source>
</evidence>
<keyword evidence="3 6" id="KW-0812">Transmembrane</keyword>
<evidence type="ECO:0000256" key="3">
    <source>
        <dbReference type="ARBA" id="ARBA00022692"/>
    </source>
</evidence>
<dbReference type="PANTHER" id="PTHR13163:SF2">
    <property type="entry name" value="TRANSMEMBRANE PROTEIN 35B"/>
    <property type="match status" value="1"/>
</dbReference>
<keyword evidence="4 6" id="KW-1133">Transmembrane helix</keyword>
<accession>A7SIR0</accession>
<feature type="transmembrane region" description="Helical" evidence="6">
    <location>
        <begin position="112"/>
        <end position="131"/>
    </location>
</feature>
<dbReference type="OrthoDB" id="432685at2759"/>
<feature type="transmembrane region" description="Helical" evidence="6">
    <location>
        <begin position="62"/>
        <end position="79"/>
    </location>
</feature>
<dbReference type="AlphaFoldDB" id="A7SIR0"/>
<dbReference type="EMBL" id="DS469671">
    <property type="protein sequence ID" value="EDO36398.1"/>
    <property type="molecule type" value="Genomic_DNA"/>
</dbReference>
<evidence type="ECO:0000313" key="8">
    <source>
        <dbReference type="EMBL" id="EDO36398.1"/>
    </source>
</evidence>
<keyword evidence="7" id="KW-0732">Signal</keyword>
<evidence type="ECO:0000256" key="6">
    <source>
        <dbReference type="SAM" id="Phobius"/>
    </source>
</evidence>
<gene>
    <name evidence="8" type="ORF">NEMVEDRAFT_v1g245525</name>
</gene>
<dbReference type="STRING" id="45351.A7SIR0"/>
<sequence>MFKFRRLITGLLVVMFCMASVVKLTDQIDNNAHQIMKKEFSRFAKVNPLTLLFKVSLDPVKFMKGYGIIEGIIGVLLLIGTKPVRLMASFAGLVIMGTTLQMLIVLGDPKFTLIPASFASICLLLNIYLVATRPEEPETREKME</sequence>
<dbReference type="PANTHER" id="PTHR13163">
    <property type="entry name" value="SPINAL CORD EXPRESSION PROTEIN 4"/>
    <property type="match status" value="1"/>
</dbReference>
<keyword evidence="5 6" id="KW-0472">Membrane</keyword>
<proteinExistence type="inferred from homology"/>
<protein>
    <recommendedName>
        <fullName evidence="10">Transmembrane protein 35A</fullName>
    </recommendedName>
</protein>
<comment type="similarity">
    <text evidence="2">Belongs to the DoxX family.</text>
</comment>
<comment type="subcellular location">
    <subcellularLocation>
        <location evidence="1">Membrane</location>
        <topology evidence="1">Multi-pass membrane protein</topology>
    </subcellularLocation>
</comment>
<dbReference type="GO" id="GO:0016020">
    <property type="term" value="C:membrane"/>
    <property type="evidence" value="ECO:0007669"/>
    <property type="project" value="UniProtKB-SubCell"/>
</dbReference>
<keyword evidence="9" id="KW-1185">Reference proteome</keyword>
<evidence type="ECO:0000256" key="5">
    <source>
        <dbReference type="ARBA" id="ARBA00023136"/>
    </source>
</evidence>
<dbReference type="KEGG" id="nve:5507836"/>
<evidence type="ECO:0000256" key="2">
    <source>
        <dbReference type="ARBA" id="ARBA00006679"/>
    </source>
</evidence>
<dbReference type="Proteomes" id="UP000001593">
    <property type="component" value="Unassembled WGS sequence"/>
</dbReference>
<evidence type="ECO:0000256" key="1">
    <source>
        <dbReference type="ARBA" id="ARBA00004141"/>
    </source>
</evidence>
<evidence type="ECO:0000256" key="4">
    <source>
        <dbReference type="ARBA" id="ARBA00022989"/>
    </source>
</evidence>
<evidence type="ECO:0008006" key="10">
    <source>
        <dbReference type="Google" id="ProtNLM"/>
    </source>
</evidence>